<dbReference type="EMBL" id="QURR01000033">
    <property type="protein sequence ID" value="RGE40764.1"/>
    <property type="molecule type" value="Genomic_DNA"/>
</dbReference>
<accession>A0A373F9E0</accession>
<protein>
    <submittedName>
        <fullName evidence="1">Uncharacterized protein</fullName>
    </submittedName>
</protein>
<keyword evidence="2" id="KW-1185">Reference proteome</keyword>
<gene>
    <name evidence="1" type="ORF">DZC30_19805</name>
</gene>
<proteinExistence type="predicted"/>
<name>A0A373F9E0_COMTE</name>
<organism evidence="1 2">
    <name type="scientific">Comamonas testosteroni</name>
    <name type="common">Pseudomonas testosteroni</name>
    <dbReference type="NCBI Taxonomy" id="285"/>
    <lineage>
        <taxon>Bacteria</taxon>
        <taxon>Pseudomonadati</taxon>
        <taxon>Pseudomonadota</taxon>
        <taxon>Betaproteobacteria</taxon>
        <taxon>Burkholderiales</taxon>
        <taxon>Comamonadaceae</taxon>
        <taxon>Comamonas</taxon>
    </lineage>
</organism>
<reference evidence="1 2" key="1">
    <citation type="submission" date="2018-08" db="EMBL/GenBank/DDBJ databases">
        <title>Comamonas testosteroni strain SWCO2.</title>
        <authorList>
            <person name="Jiang N."/>
            <person name="Zhang X.Z."/>
        </authorList>
    </citation>
    <scope>NUCLEOTIDE SEQUENCE [LARGE SCALE GENOMIC DNA]</scope>
    <source>
        <strain evidence="1 2">SWCO2</strain>
    </source>
</reference>
<dbReference type="AlphaFoldDB" id="A0A373F9E0"/>
<evidence type="ECO:0000313" key="1">
    <source>
        <dbReference type="EMBL" id="RGE40764.1"/>
    </source>
</evidence>
<dbReference type="Proteomes" id="UP000261948">
    <property type="component" value="Unassembled WGS sequence"/>
</dbReference>
<comment type="caution">
    <text evidence="1">The sequence shown here is derived from an EMBL/GenBank/DDBJ whole genome shotgun (WGS) entry which is preliminary data.</text>
</comment>
<evidence type="ECO:0000313" key="2">
    <source>
        <dbReference type="Proteomes" id="UP000261948"/>
    </source>
</evidence>
<sequence>MFWWHGLQPDHKSQAQGWPTFFKELIEIDSHLMLLFIPACSASLWWGHRAAQLSFIVGRLARPVQPAVVFASQRFAG</sequence>